<evidence type="ECO:0000313" key="2">
    <source>
        <dbReference type="EMBL" id="KAH8040602.1"/>
    </source>
</evidence>
<dbReference type="AlphaFoldDB" id="A0A9J6F1I4"/>
<protein>
    <submittedName>
        <fullName evidence="2">Uncharacterized protein</fullName>
    </submittedName>
</protein>
<reference evidence="2" key="1">
    <citation type="journal article" date="2020" name="Cell">
        <title>Large-Scale Comparative Analyses of Tick Genomes Elucidate Their Genetic Diversity and Vector Capacities.</title>
        <authorList>
            <consortium name="Tick Genome and Microbiome Consortium (TIGMIC)"/>
            <person name="Jia N."/>
            <person name="Wang J."/>
            <person name="Shi W."/>
            <person name="Du L."/>
            <person name="Sun Y."/>
            <person name="Zhan W."/>
            <person name="Jiang J.F."/>
            <person name="Wang Q."/>
            <person name="Zhang B."/>
            <person name="Ji P."/>
            <person name="Bell-Sakyi L."/>
            <person name="Cui X.M."/>
            <person name="Yuan T.T."/>
            <person name="Jiang B.G."/>
            <person name="Yang W.F."/>
            <person name="Lam T.T."/>
            <person name="Chang Q.C."/>
            <person name="Ding S.J."/>
            <person name="Wang X.J."/>
            <person name="Zhu J.G."/>
            <person name="Ruan X.D."/>
            <person name="Zhao L."/>
            <person name="Wei J.T."/>
            <person name="Ye R.Z."/>
            <person name="Que T.C."/>
            <person name="Du C.H."/>
            <person name="Zhou Y.H."/>
            <person name="Cheng J.X."/>
            <person name="Dai P.F."/>
            <person name="Guo W.B."/>
            <person name="Han X.H."/>
            <person name="Huang E.J."/>
            <person name="Li L.F."/>
            <person name="Wei W."/>
            <person name="Gao Y.C."/>
            <person name="Liu J.Z."/>
            <person name="Shao H.Z."/>
            <person name="Wang X."/>
            <person name="Wang C.C."/>
            <person name="Yang T.C."/>
            <person name="Huo Q.B."/>
            <person name="Li W."/>
            <person name="Chen H.Y."/>
            <person name="Chen S.E."/>
            <person name="Zhou L.G."/>
            <person name="Ni X.B."/>
            <person name="Tian J.H."/>
            <person name="Sheng Y."/>
            <person name="Liu T."/>
            <person name="Pan Y.S."/>
            <person name="Xia L.Y."/>
            <person name="Li J."/>
            <person name="Zhao F."/>
            <person name="Cao W.C."/>
        </authorList>
    </citation>
    <scope>NUCLEOTIDE SEQUENCE</scope>
    <source>
        <strain evidence="2">Rmic-2018</strain>
    </source>
</reference>
<proteinExistence type="predicted"/>
<evidence type="ECO:0000313" key="3">
    <source>
        <dbReference type="Proteomes" id="UP000821866"/>
    </source>
</evidence>
<dbReference type="Proteomes" id="UP000821866">
    <property type="component" value="Chromosome 1"/>
</dbReference>
<accession>A0A9J6F1I4</accession>
<organism evidence="2 3">
    <name type="scientific">Rhipicephalus microplus</name>
    <name type="common">Cattle tick</name>
    <name type="synonym">Boophilus microplus</name>
    <dbReference type="NCBI Taxonomy" id="6941"/>
    <lineage>
        <taxon>Eukaryota</taxon>
        <taxon>Metazoa</taxon>
        <taxon>Ecdysozoa</taxon>
        <taxon>Arthropoda</taxon>
        <taxon>Chelicerata</taxon>
        <taxon>Arachnida</taxon>
        <taxon>Acari</taxon>
        <taxon>Parasitiformes</taxon>
        <taxon>Ixodida</taxon>
        <taxon>Ixodoidea</taxon>
        <taxon>Ixodidae</taxon>
        <taxon>Rhipicephalinae</taxon>
        <taxon>Rhipicephalus</taxon>
        <taxon>Boophilus</taxon>
    </lineage>
</organism>
<reference evidence="2" key="2">
    <citation type="submission" date="2021-09" db="EMBL/GenBank/DDBJ databases">
        <authorList>
            <person name="Jia N."/>
            <person name="Wang J."/>
            <person name="Shi W."/>
            <person name="Du L."/>
            <person name="Sun Y."/>
            <person name="Zhan W."/>
            <person name="Jiang J."/>
            <person name="Wang Q."/>
            <person name="Zhang B."/>
            <person name="Ji P."/>
            <person name="Sakyi L.B."/>
            <person name="Cui X."/>
            <person name="Yuan T."/>
            <person name="Jiang B."/>
            <person name="Yang W."/>
            <person name="Lam T.T.-Y."/>
            <person name="Chang Q."/>
            <person name="Ding S."/>
            <person name="Wang X."/>
            <person name="Zhu J."/>
            <person name="Ruan X."/>
            <person name="Zhao L."/>
            <person name="Wei J."/>
            <person name="Que T."/>
            <person name="Du C."/>
            <person name="Cheng J."/>
            <person name="Dai P."/>
            <person name="Han X."/>
            <person name="Huang E."/>
            <person name="Gao Y."/>
            <person name="Liu J."/>
            <person name="Shao H."/>
            <person name="Ye R."/>
            <person name="Li L."/>
            <person name="Wei W."/>
            <person name="Wang X."/>
            <person name="Wang C."/>
            <person name="Huo Q."/>
            <person name="Li W."/>
            <person name="Guo W."/>
            <person name="Chen H."/>
            <person name="Chen S."/>
            <person name="Zhou L."/>
            <person name="Zhou L."/>
            <person name="Ni X."/>
            <person name="Tian J."/>
            <person name="Zhou Y."/>
            <person name="Sheng Y."/>
            <person name="Liu T."/>
            <person name="Pan Y."/>
            <person name="Xia L."/>
            <person name="Li J."/>
            <person name="Zhao F."/>
            <person name="Cao W."/>
        </authorList>
    </citation>
    <scope>NUCLEOTIDE SEQUENCE</scope>
    <source>
        <strain evidence="2">Rmic-2018</strain>
        <tissue evidence="2">Larvae</tissue>
    </source>
</reference>
<dbReference type="EMBL" id="JABSTU010000001">
    <property type="protein sequence ID" value="KAH8040602.1"/>
    <property type="molecule type" value="Genomic_DNA"/>
</dbReference>
<gene>
    <name evidence="2" type="ORF">HPB51_011917</name>
</gene>
<feature type="region of interest" description="Disordered" evidence="1">
    <location>
        <begin position="106"/>
        <end position="135"/>
    </location>
</feature>
<feature type="compositionally biased region" description="Basic and acidic residues" evidence="1">
    <location>
        <begin position="126"/>
        <end position="135"/>
    </location>
</feature>
<name>A0A9J6F1I4_RHIMP</name>
<comment type="caution">
    <text evidence="2">The sequence shown here is derived from an EMBL/GenBank/DDBJ whole genome shotgun (WGS) entry which is preliminary data.</text>
</comment>
<keyword evidence="3" id="KW-1185">Reference proteome</keyword>
<sequence>MRGRSTAAARTGAPRTVAAVAAARQKRAQQGFAQEQNDTLYVCVSARASPCLASMAQLSEGRESKQQELDAAVQQPITAVGNLETERNETDTRANSVWRRRAIATTAARSRKHQGASLGTDAPPATRRERDKRGSIAEGKQPFFFSFLFFPRKQTALTRTRQQRREKPACSVVRRYFLSGC</sequence>
<evidence type="ECO:0000256" key="1">
    <source>
        <dbReference type="SAM" id="MobiDB-lite"/>
    </source>
</evidence>